<name>A0A8S2GDE3_9BILA</name>
<proteinExistence type="predicted"/>
<protein>
    <submittedName>
        <fullName evidence="1">Uncharacterized protein</fullName>
    </submittedName>
</protein>
<evidence type="ECO:0000313" key="2">
    <source>
        <dbReference type="EMBL" id="CAF3892428.1"/>
    </source>
</evidence>
<organism evidence="1 3">
    <name type="scientific">Didymodactylos carnosus</name>
    <dbReference type="NCBI Taxonomy" id="1234261"/>
    <lineage>
        <taxon>Eukaryota</taxon>
        <taxon>Metazoa</taxon>
        <taxon>Spiralia</taxon>
        <taxon>Gnathifera</taxon>
        <taxon>Rotifera</taxon>
        <taxon>Eurotatoria</taxon>
        <taxon>Bdelloidea</taxon>
        <taxon>Philodinida</taxon>
        <taxon>Philodinidae</taxon>
        <taxon>Didymodactylos</taxon>
    </lineage>
</organism>
<dbReference type="EMBL" id="CAJNOK010083164">
    <property type="protein sequence ID" value="CAF1685564.1"/>
    <property type="molecule type" value="Genomic_DNA"/>
</dbReference>
<dbReference type="AlphaFoldDB" id="A0A8S2GDE3"/>
<sequence>MSRLLRLISKRGQMSPS</sequence>
<reference evidence="1" key="1">
    <citation type="submission" date="2021-02" db="EMBL/GenBank/DDBJ databases">
        <authorList>
            <person name="Nowell W R."/>
        </authorList>
    </citation>
    <scope>NUCLEOTIDE SEQUENCE</scope>
</reference>
<evidence type="ECO:0000313" key="1">
    <source>
        <dbReference type="EMBL" id="CAF1685564.1"/>
    </source>
</evidence>
<feature type="non-terminal residue" evidence="1">
    <location>
        <position position="17"/>
    </location>
</feature>
<dbReference type="EMBL" id="CAJOBA010016634">
    <property type="protein sequence ID" value="CAF3892428.1"/>
    <property type="molecule type" value="Genomic_DNA"/>
</dbReference>
<accession>A0A8S2GDE3</accession>
<comment type="caution">
    <text evidence="1">The sequence shown here is derived from an EMBL/GenBank/DDBJ whole genome shotgun (WGS) entry which is preliminary data.</text>
</comment>
<evidence type="ECO:0000313" key="3">
    <source>
        <dbReference type="Proteomes" id="UP000677228"/>
    </source>
</evidence>
<gene>
    <name evidence="1" type="ORF">OVA965_LOCUS46199</name>
    <name evidence="2" type="ORF">TMI583_LOCUS20394</name>
</gene>
<dbReference type="Proteomes" id="UP000682733">
    <property type="component" value="Unassembled WGS sequence"/>
</dbReference>
<dbReference type="Proteomes" id="UP000677228">
    <property type="component" value="Unassembled WGS sequence"/>
</dbReference>